<dbReference type="EMBL" id="CP061800">
    <property type="protein sequence ID" value="QTA84315.1"/>
    <property type="molecule type" value="Genomic_DNA"/>
</dbReference>
<feature type="transmembrane region" description="Helical" evidence="2">
    <location>
        <begin position="291"/>
        <end position="311"/>
    </location>
</feature>
<evidence type="ECO:0000313" key="4">
    <source>
        <dbReference type="Proteomes" id="UP000663722"/>
    </source>
</evidence>
<dbReference type="Pfam" id="PF14362">
    <property type="entry name" value="DUF4407"/>
    <property type="match status" value="1"/>
</dbReference>
<protein>
    <submittedName>
        <fullName evidence="3">DUF4407</fullName>
    </submittedName>
</protein>
<keyword evidence="2" id="KW-0472">Membrane</keyword>
<evidence type="ECO:0000256" key="2">
    <source>
        <dbReference type="SAM" id="Phobius"/>
    </source>
</evidence>
<feature type="transmembrane region" description="Helical" evidence="2">
    <location>
        <begin position="82"/>
        <end position="100"/>
    </location>
</feature>
<name>A0A975GKA7_9BACT</name>
<dbReference type="KEGG" id="dmm:dnm_003090"/>
<dbReference type="AlphaFoldDB" id="A0A975GKA7"/>
<gene>
    <name evidence="3" type="ORF">dnm_003090</name>
</gene>
<organism evidence="3 4">
    <name type="scientific">Desulfonema magnum</name>
    <dbReference type="NCBI Taxonomy" id="45655"/>
    <lineage>
        <taxon>Bacteria</taxon>
        <taxon>Pseudomonadati</taxon>
        <taxon>Thermodesulfobacteriota</taxon>
        <taxon>Desulfobacteria</taxon>
        <taxon>Desulfobacterales</taxon>
        <taxon>Desulfococcaceae</taxon>
        <taxon>Desulfonema</taxon>
    </lineage>
</organism>
<dbReference type="InterPro" id="IPR025519">
    <property type="entry name" value="DUF4407"/>
</dbReference>
<evidence type="ECO:0000256" key="1">
    <source>
        <dbReference type="SAM" id="Coils"/>
    </source>
</evidence>
<proteinExistence type="predicted"/>
<evidence type="ECO:0000313" key="3">
    <source>
        <dbReference type="EMBL" id="QTA84315.1"/>
    </source>
</evidence>
<dbReference type="Proteomes" id="UP000663722">
    <property type="component" value="Chromosome"/>
</dbReference>
<keyword evidence="2" id="KW-1133">Transmembrane helix</keyword>
<keyword evidence="4" id="KW-1185">Reference proteome</keyword>
<feature type="transmembrane region" description="Helical" evidence="2">
    <location>
        <begin position="51"/>
        <end position="75"/>
    </location>
</feature>
<reference evidence="3" key="1">
    <citation type="journal article" date="2021" name="Microb. Physiol.">
        <title>Proteogenomic Insights into the Physiology of Marine, Sulfate-Reducing, Filamentous Desulfonema limicola and Desulfonema magnum.</title>
        <authorList>
            <person name="Schnaars V."/>
            <person name="Wohlbrand L."/>
            <person name="Scheve S."/>
            <person name="Hinrichs C."/>
            <person name="Reinhardt R."/>
            <person name="Rabus R."/>
        </authorList>
    </citation>
    <scope>NUCLEOTIDE SEQUENCE</scope>
    <source>
        <strain evidence="3">4be13</strain>
    </source>
</reference>
<feature type="coiled-coil region" evidence="1">
    <location>
        <begin position="144"/>
        <end position="201"/>
    </location>
</feature>
<accession>A0A975GKA7</accession>
<keyword evidence="1" id="KW-0175">Coiled coil</keyword>
<keyword evidence="2" id="KW-0812">Transmembrane</keyword>
<sequence length="344" mass="39480">MAKNKALAARNKFYGNDTSRVGIITRFLWWCSGTLTDILEECPTEKATYQGIGAAVVFTAILASLTGGYALFFVFDRADYSVLFGILWGLLIFNLDRYIVTNINRIGMFWKQLWTTVPRVLLAVSIAFIISKPLQLKIFEKEINHQLEENYAEAIAKQNAAIAKQDKILTARYLEPVQSKIRGIEDEIQNKMNIIDSLNKELIREIQGATGKRGYGPIARQIENYLSDSKSDLKTLNTQLSPLKRQEESLKIKKDSELKVKYKARKVQKTEGLLSRLSALEELKKNNKTAWWADFFIFFLFLFIEVAPVFVKIFSPKGIYDELEARAAILEKEEVLENMNKHYR</sequence>